<evidence type="ECO:0000313" key="4">
    <source>
        <dbReference type="Proteomes" id="UP001197214"/>
    </source>
</evidence>
<feature type="region of interest" description="Disordered" evidence="1">
    <location>
        <begin position="82"/>
        <end position="155"/>
    </location>
</feature>
<accession>A0ABS6XLN3</accession>
<feature type="region of interest" description="Disordered" evidence="1">
    <location>
        <begin position="1"/>
        <end position="36"/>
    </location>
</feature>
<dbReference type="Proteomes" id="UP001197214">
    <property type="component" value="Unassembled WGS sequence"/>
</dbReference>
<keyword evidence="2" id="KW-1133">Transmembrane helix</keyword>
<reference evidence="3 4" key="1">
    <citation type="submission" date="2021-07" db="EMBL/GenBank/DDBJ databases">
        <title>Stakelama flava sp. nov., a novel endophytic bacterium isolated from branch of Kandelia candel.</title>
        <authorList>
            <person name="Tuo L."/>
        </authorList>
    </citation>
    <scope>NUCLEOTIDE SEQUENCE [LARGE SCALE GENOMIC DNA]</scope>
    <source>
        <strain evidence="3 4">CBK3Z-3</strain>
    </source>
</reference>
<protein>
    <submittedName>
        <fullName evidence="3">Conjugal transfer protein TrbI</fullName>
    </submittedName>
</protein>
<gene>
    <name evidence="3" type="ORF">KY084_09540</name>
</gene>
<keyword evidence="2" id="KW-0812">Transmembrane</keyword>
<feature type="transmembrane region" description="Helical" evidence="2">
    <location>
        <begin position="49"/>
        <end position="70"/>
    </location>
</feature>
<feature type="compositionally biased region" description="Low complexity" evidence="1">
    <location>
        <begin position="131"/>
        <end position="146"/>
    </location>
</feature>
<evidence type="ECO:0000256" key="1">
    <source>
        <dbReference type="SAM" id="MobiDB-lite"/>
    </source>
</evidence>
<feature type="compositionally biased region" description="Low complexity" evidence="1">
    <location>
        <begin position="176"/>
        <end position="194"/>
    </location>
</feature>
<dbReference type="EMBL" id="JAHWZX010000007">
    <property type="protein sequence ID" value="MBW4331112.1"/>
    <property type="molecule type" value="Genomic_DNA"/>
</dbReference>
<organism evidence="3 4">
    <name type="scientific">Stakelama flava</name>
    <dbReference type="NCBI Taxonomy" id="2860338"/>
    <lineage>
        <taxon>Bacteria</taxon>
        <taxon>Pseudomonadati</taxon>
        <taxon>Pseudomonadota</taxon>
        <taxon>Alphaproteobacteria</taxon>
        <taxon>Sphingomonadales</taxon>
        <taxon>Sphingomonadaceae</taxon>
        <taxon>Stakelama</taxon>
    </lineage>
</organism>
<dbReference type="InterPro" id="IPR005498">
    <property type="entry name" value="T4SS_VirB10/TraB/TrbI"/>
</dbReference>
<keyword evidence="4" id="KW-1185">Reference proteome</keyword>
<feature type="compositionally biased region" description="Basic and acidic residues" evidence="1">
    <location>
        <begin position="82"/>
        <end position="93"/>
    </location>
</feature>
<name>A0ABS6XLN3_9SPHN</name>
<proteinExistence type="predicted"/>
<feature type="region of interest" description="Disordered" evidence="1">
    <location>
        <begin position="170"/>
        <end position="212"/>
    </location>
</feature>
<sequence>MTEQEETPPPQADSETPGTQPPPLTSAKVAPQTLSLRGKPRPVARFRRGVVIAGVGVVAAVIAGVAGFALRTADFSPVALDRDPPELASDRVPESLAGAPDSYAQVPELGPPLPGDLGGPVLERQRELGVAPPQTAPDPAAQAAEQARQRAEAERIAARQSALLVDTRSAAPMPAQPVSSAPLAPAATPAPASSDTGSRLVLDPERDPGAQQRKLDVLSEAPSHAFVSADRLQPPASPNLLSAGSVISASLITGINSDLPGIVTAQVTRPAFDSLTGRTLLIPQGSRLIGSYDSVVAFGQQRALVIWQRLILPDGSSIAIDNWPASDTQGYAGLADRLDLHSWQLLKGVGLSTLLGVGTQLSFSDESDLVEALRDSAQQSGARAGDRLVERNLNVQPTIRIRPGWPLRVVVNKDLVLRPWKGM</sequence>
<keyword evidence="2" id="KW-0472">Membrane</keyword>
<evidence type="ECO:0000256" key="2">
    <source>
        <dbReference type="SAM" id="Phobius"/>
    </source>
</evidence>
<dbReference type="Pfam" id="PF03743">
    <property type="entry name" value="TrbI"/>
    <property type="match status" value="1"/>
</dbReference>
<dbReference type="CDD" id="cd16429">
    <property type="entry name" value="VirB10"/>
    <property type="match status" value="1"/>
</dbReference>
<feature type="compositionally biased region" description="Basic and acidic residues" evidence="1">
    <location>
        <begin position="202"/>
        <end position="212"/>
    </location>
</feature>
<evidence type="ECO:0000313" key="3">
    <source>
        <dbReference type="EMBL" id="MBW4331112.1"/>
    </source>
</evidence>
<dbReference type="RefSeq" id="WP_219238220.1">
    <property type="nucleotide sequence ID" value="NZ_JAHWZX010000007.1"/>
</dbReference>
<comment type="caution">
    <text evidence="3">The sequence shown here is derived from an EMBL/GenBank/DDBJ whole genome shotgun (WGS) entry which is preliminary data.</text>
</comment>